<dbReference type="InterPro" id="IPR003594">
    <property type="entry name" value="HATPase_dom"/>
</dbReference>
<gene>
    <name evidence="13" type="ORF">WJU16_20460</name>
</gene>
<evidence type="ECO:0000256" key="5">
    <source>
        <dbReference type="ARBA" id="ARBA00023125"/>
    </source>
</evidence>
<dbReference type="Gene3D" id="1.10.10.60">
    <property type="entry name" value="Homeodomain-like"/>
    <property type="match status" value="1"/>
</dbReference>
<dbReference type="CDD" id="cd16922">
    <property type="entry name" value="HATPase_EvgS-ArcB-TorS-like"/>
    <property type="match status" value="1"/>
</dbReference>
<dbReference type="Gene3D" id="3.30.565.10">
    <property type="entry name" value="Histidine kinase-like ATPase, C-terminal domain"/>
    <property type="match status" value="1"/>
</dbReference>
<dbReference type="EMBL" id="CP149822">
    <property type="protein sequence ID" value="WZN40343.1"/>
    <property type="molecule type" value="Genomic_DNA"/>
</dbReference>
<dbReference type="InterPro" id="IPR011006">
    <property type="entry name" value="CheY-like_superfamily"/>
</dbReference>
<dbReference type="SUPFAM" id="SSF52172">
    <property type="entry name" value="CheY-like"/>
    <property type="match status" value="1"/>
</dbReference>
<dbReference type="Pfam" id="PF07494">
    <property type="entry name" value="Reg_prop"/>
    <property type="match status" value="7"/>
</dbReference>
<dbReference type="InterPro" id="IPR001789">
    <property type="entry name" value="Sig_transdc_resp-reg_receiver"/>
</dbReference>
<dbReference type="PANTHER" id="PTHR43547:SF2">
    <property type="entry name" value="HYBRID SIGNAL TRANSDUCTION HISTIDINE KINASE C"/>
    <property type="match status" value="1"/>
</dbReference>
<comment type="catalytic activity">
    <reaction evidence="1">
        <text>ATP + protein L-histidine = ADP + protein N-phospho-L-histidine.</text>
        <dbReference type="EC" id="2.7.13.3"/>
    </reaction>
</comment>
<keyword evidence="6" id="KW-0804">Transcription</keyword>
<dbReference type="EC" id="2.7.13.3" evidence="2"/>
<feature type="domain" description="HTH araC/xylS-type" evidence="10">
    <location>
        <begin position="1256"/>
        <end position="1355"/>
    </location>
</feature>
<dbReference type="Pfam" id="PF12833">
    <property type="entry name" value="HTH_18"/>
    <property type="match status" value="1"/>
</dbReference>
<evidence type="ECO:0000256" key="2">
    <source>
        <dbReference type="ARBA" id="ARBA00012438"/>
    </source>
</evidence>
<dbReference type="CDD" id="cd17574">
    <property type="entry name" value="REC_OmpR"/>
    <property type="match status" value="1"/>
</dbReference>
<evidence type="ECO:0000256" key="4">
    <source>
        <dbReference type="ARBA" id="ARBA00023015"/>
    </source>
</evidence>
<dbReference type="Pfam" id="PF02518">
    <property type="entry name" value="HATPase_c"/>
    <property type="match status" value="1"/>
</dbReference>
<dbReference type="Pfam" id="PF00072">
    <property type="entry name" value="Response_reg"/>
    <property type="match status" value="1"/>
</dbReference>
<dbReference type="Pfam" id="PF00512">
    <property type="entry name" value="HisKA"/>
    <property type="match status" value="1"/>
</dbReference>
<dbReference type="InterPro" id="IPR015943">
    <property type="entry name" value="WD40/YVTN_repeat-like_dom_sf"/>
</dbReference>
<dbReference type="Proteomes" id="UP001485459">
    <property type="component" value="Chromosome"/>
</dbReference>
<feature type="chain" id="PRO_5047196607" description="histidine kinase" evidence="9">
    <location>
        <begin position="20"/>
        <end position="1359"/>
    </location>
</feature>
<dbReference type="InterPro" id="IPR003661">
    <property type="entry name" value="HisK_dim/P_dom"/>
</dbReference>
<dbReference type="Gene3D" id="3.40.50.2300">
    <property type="match status" value="1"/>
</dbReference>
<evidence type="ECO:0000313" key="14">
    <source>
        <dbReference type="Proteomes" id="UP001485459"/>
    </source>
</evidence>
<evidence type="ECO:0000256" key="8">
    <source>
        <dbReference type="SAM" id="MobiDB-lite"/>
    </source>
</evidence>
<dbReference type="InterPro" id="IPR018062">
    <property type="entry name" value="HTH_AraC-typ_CS"/>
</dbReference>
<evidence type="ECO:0000256" key="7">
    <source>
        <dbReference type="PROSITE-ProRule" id="PRU00169"/>
    </source>
</evidence>
<protein>
    <recommendedName>
        <fullName evidence="2">histidine kinase</fullName>
        <ecNumber evidence="2">2.7.13.3</ecNumber>
    </recommendedName>
</protein>
<keyword evidence="5" id="KW-0238">DNA-binding</keyword>
<evidence type="ECO:0000256" key="3">
    <source>
        <dbReference type="ARBA" id="ARBA00022553"/>
    </source>
</evidence>
<dbReference type="SMART" id="SM00448">
    <property type="entry name" value="REC"/>
    <property type="match status" value="1"/>
</dbReference>
<keyword evidence="3 7" id="KW-0597">Phosphoprotein</keyword>
<evidence type="ECO:0000256" key="9">
    <source>
        <dbReference type="SAM" id="SignalP"/>
    </source>
</evidence>
<dbReference type="InterPro" id="IPR005467">
    <property type="entry name" value="His_kinase_dom"/>
</dbReference>
<keyword evidence="14" id="KW-1185">Reference proteome</keyword>
<accession>A0ABZ2YLA3</accession>
<dbReference type="PRINTS" id="PR00344">
    <property type="entry name" value="BCTRLSENSOR"/>
</dbReference>
<dbReference type="SUPFAM" id="SSF47384">
    <property type="entry name" value="Homodimeric domain of signal transducing histidine kinase"/>
    <property type="match status" value="1"/>
</dbReference>
<evidence type="ECO:0000313" key="13">
    <source>
        <dbReference type="EMBL" id="WZN40343.1"/>
    </source>
</evidence>
<feature type="modified residue" description="4-aspartylphosphate" evidence="7">
    <location>
        <position position="1157"/>
    </location>
</feature>
<feature type="domain" description="Histidine kinase" evidence="11">
    <location>
        <begin position="855"/>
        <end position="1075"/>
    </location>
</feature>
<dbReference type="SMART" id="SM00342">
    <property type="entry name" value="HTH_ARAC"/>
    <property type="match status" value="1"/>
</dbReference>
<dbReference type="InterPro" id="IPR004358">
    <property type="entry name" value="Sig_transdc_His_kin-like_C"/>
</dbReference>
<dbReference type="Gene3D" id="2.60.40.10">
    <property type="entry name" value="Immunoglobulins"/>
    <property type="match status" value="1"/>
</dbReference>
<dbReference type="Pfam" id="PF07495">
    <property type="entry name" value="Y_Y_Y"/>
    <property type="match status" value="1"/>
</dbReference>
<dbReference type="InterPro" id="IPR036097">
    <property type="entry name" value="HisK_dim/P_sf"/>
</dbReference>
<dbReference type="InterPro" id="IPR011110">
    <property type="entry name" value="Reg_prop"/>
</dbReference>
<proteinExistence type="predicted"/>
<dbReference type="PROSITE" id="PS00041">
    <property type="entry name" value="HTH_ARAC_FAMILY_1"/>
    <property type="match status" value="1"/>
</dbReference>
<evidence type="ECO:0000256" key="6">
    <source>
        <dbReference type="ARBA" id="ARBA00023163"/>
    </source>
</evidence>
<evidence type="ECO:0000259" key="10">
    <source>
        <dbReference type="PROSITE" id="PS01124"/>
    </source>
</evidence>
<dbReference type="InterPro" id="IPR018060">
    <property type="entry name" value="HTH_AraC"/>
</dbReference>
<dbReference type="InterPro" id="IPR036890">
    <property type="entry name" value="HATPase_C_sf"/>
</dbReference>
<dbReference type="CDD" id="cd00082">
    <property type="entry name" value="HisKA"/>
    <property type="match status" value="1"/>
</dbReference>
<evidence type="ECO:0000259" key="11">
    <source>
        <dbReference type="PROSITE" id="PS50109"/>
    </source>
</evidence>
<dbReference type="SMART" id="SM00388">
    <property type="entry name" value="HisKA"/>
    <property type="match status" value="1"/>
</dbReference>
<dbReference type="Gene3D" id="2.130.10.10">
    <property type="entry name" value="YVTN repeat-like/Quinoprotein amine dehydrogenase"/>
    <property type="match status" value="2"/>
</dbReference>
<dbReference type="Gene3D" id="1.10.287.130">
    <property type="match status" value="1"/>
</dbReference>
<sequence>MLRLLMPALLLCCQLTVRAQPPWQFDLIDSRNGLSSNQVNSIVKGPDGFMWIGTIAGLNRYDGHTFRIFRHVAGDSSTLNDDFINQVVPGPHNTLWVQTPNGWNRYDPHTETFTARVRPHLAAMGVPDDNFTVMCADSEGRFWFAVPGKGLYGYNPADRRRLPPLPLYSANVAGIAPGPGGSVWVVYAEGVLDRIDPSARKCVHRTEAIRQLDPQPNPAYRLFTDTEGDVWIYAYGTSRGAACYKSATGELAILRKNGGKARLNNDIINGITQDGNGLIWIATDHGGVNVLDKKDFSVRYLVNNEQDARSISQNSINSIYRDDQGIIWLGTFKKGMNRYHAGIPRFPVYQHRPNQPGSLPYNDVNRFVEDKSGNLWIGTNGGGLLYFDRAANTYTRYLHDPSNRNSISSNVIVSLLIDREGKLWIGTYFGGLDCFDGQRFTNYRHSDADPNSLADDRVWEIYEDSRARLWIGTLSQGLIGFDRKAGVFKKYMPQGSKSNYIAAIHEDRAGDLWIGTSFGIDVMDHRTGLFRHFEHREQDAGSLSHNNVTAFCQDSRGILWIATHDGLNRWDPARGSFIRYGREHGLPDNTILTLLEDDDKHLWLSTPNGLCRATVLSSGDSIRLQTRNFDESDGLQGRQFNENAALKTRKGELVFGGANGFNIFETASLRNRPASPEIVFTDLQLFNQPVLAGKEYNGRIVLPQSISAARALTFRYNQNVFTVEFAALEFVNPHKIRYAYQLKGFSDEWLYTDSRNRKATFTNLNPGQYTLLVKAAGDDGQWSPAPLALSIRILPPWWLTKIAWVGYALLLIAALIAARHGVLRRARARFRIERERQEAQRLHELDMMKIRFFTNVSHEFRTPLSLIISPVEKMVRESKQPEEKRQFQLIHRNARRLLNMVNQLLDFRKLEEHELRLAKSPGDIIAFIREVSFSFSDMAENKGIGFAFHAGRDRLFTTFDHDKLERVLFNLLSNAFKFTQAGGRVSVTVALEGPPTAGQLHIHVADTGIGIAPEKQEKIFERFFQDAIPGSLVNQGSGIGLSITKEFVRLHGGSVSVESRENEGSTFTVILPVTVLREDAEPVTIAECTEAPQETPAPPPNRQKGKRKTILVVEDNEDFRFYIKDNLKPWYDVLEAADGKAGWQKALSGHPDLIVSDISMPEMNGIDLCRKIRDDRRTTSIPVILLTALTGEEQQLTGLETGASDYMTKPFNVEILLSRIRNLLNQQENIRKTYQKQVQVVASNPETAPVEDDFVRRALAYVERQLSDPELSVEGLSREMLLSRAALYKKLFTLTGQTPAEFIRHIRLQRAKQLLEKGNTTVAEVAYQVGFNNPKLFAKTFKETYGQLPSSYLKNRQAE</sequence>
<dbReference type="PROSITE" id="PS50110">
    <property type="entry name" value="RESPONSE_REGULATORY"/>
    <property type="match status" value="1"/>
</dbReference>
<dbReference type="PROSITE" id="PS50109">
    <property type="entry name" value="HIS_KIN"/>
    <property type="match status" value="1"/>
</dbReference>
<organism evidence="13 14">
    <name type="scientific">Chitinophaga pollutisoli</name>
    <dbReference type="NCBI Taxonomy" id="3133966"/>
    <lineage>
        <taxon>Bacteria</taxon>
        <taxon>Pseudomonadati</taxon>
        <taxon>Bacteroidota</taxon>
        <taxon>Chitinophagia</taxon>
        <taxon>Chitinophagales</taxon>
        <taxon>Chitinophagaceae</taxon>
        <taxon>Chitinophaga</taxon>
    </lineage>
</organism>
<dbReference type="PROSITE" id="PS01124">
    <property type="entry name" value="HTH_ARAC_FAMILY_2"/>
    <property type="match status" value="1"/>
</dbReference>
<name>A0ABZ2YLA3_9BACT</name>
<evidence type="ECO:0000259" key="12">
    <source>
        <dbReference type="PROSITE" id="PS50110"/>
    </source>
</evidence>
<dbReference type="SUPFAM" id="SSF55874">
    <property type="entry name" value="ATPase domain of HSP90 chaperone/DNA topoisomerase II/histidine kinase"/>
    <property type="match status" value="1"/>
</dbReference>
<dbReference type="PANTHER" id="PTHR43547">
    <property type="entry name" value="TWO-COMPONENT HISTIDINE KINASE"/>
    <property type="match status" value="1"/>
</dbReference>
<feature type="domain" description="Response regulatory" evidence="12">
    <location>
        <begin position="1109"/>
        <end position="1224"/>
    </location>
</feature>
<feature type="signal peptide" evidence="9">
    <location>
        <begin position="1"/>
        <end position="19"/>
    </location>
</feature>
<dbReference type="RefSeq" id="WP_341835266.1">
    <property type="nucleotide sequence ID" value="NZ_CP149822.1"/>
</dbReference>
<dbReference type="InterPro" id="IPR009057">
    <property type="entry name" value="Homeodomain-like_sf"/>
</dbReference>
<dbReference type="SUPFAM" id="SSF63829">
    <property type="entry name" value="Calcium-dependent phosphotriesterase"/>
    <property type="match status" value="2"/>
</dbReference>
<dbReference type="InterPro" id="IPR013783">
    <property type="entry name" value="Ig-like_fold"/>
</dbReference>
<dbReference type="SMART" id="SM00387">
    <property type="entry name" value="HATPase_c"/>
    <property type="match status" value="1"/>
</dbReference>
<dbReference type="InterPro" id="IPR011123">
    <property type="entry name" value="Y_Y_Y"/>
</dbReference>
<keyword evidence="9" id="KW-0732">Signal</keyword>
<evidence type="ECO:0000256" key="1">
    <source>
        <dbReference type="ARBA" id="ARBA00000085"/>
    </source>
</evidence>
<keyword evidence="4" id="KW-0805">Transcription regulation</keyword>
<reference evidence="14" key="1">
    <citation type="submission" date="2024-03" db="EMBL/GenBank/DDBJ databases">
        <title>Chitinophaga horti sp. nov., isolated from garden soil.</title>
        <authorList>
            <person name="Lee D.S."/>
            <person name="Han D.M."/>
            <person name="Baek J.H."/>
            <person name="Choi D.G."/>
            <person name="Jeon J.H."/>
            <person name="Jeon C.O."/>
        </authorList>
    </citation>
    <scope>NUCLEOTIDE SEQUENCE [LARGE SCALE GENOMIC DNA]</scope>
    <source>
        <strain evidence="14">GPA1</strain>
    </source>
</reference>
<feature type="region of interest" description="Disordered" evidence="8">
    <location>
        <begin position="1088"/>
        <end position="1107"/>
    </location>
</feature>
<dbReference type="SUPFAM" id="SSF46689">
    <property type="entry name" value="Homeodomain-like"/>
    <property type="match status" value="1"/>
</dbReference>